<name>A0A6J4UIG8_9BACT</name>
<dbReference type="GO" id="GO:0032259">
    <property type="term" value="P:methylation"/>
    <property type="evidence" value="ECO:0007669"/>
    <property type="project" value="UniProtKB-KW"/>
</dbReference>
<dbReference type="GO" id="GO:0008168">
    <property type="term" value="F:methyltransferase activity"/>
    <property type="evidence" value="ECO:0007669"/>
    <property type="project" value="UniProtKB-KW"/>
</dbReference>
<keyword evidence="1" id="KW-0808">Transferase</keyword>
<gene>
    <name evidence="1" type="ORF">AVDCRST_MAG73-2755</name>
</gene>
<keyword evidence="1" id="KW-0489">Methyltransferase</keyword>
<dbReference type="Gene3D" id="3.40.50.150">
    <property type="entry name" value="Vaccinia Virus protein VP39"/>
    <property type="match status" value="1"/>
</dbReference>
<organism evidence="1">
    <name type="scientific">uncultured Thermomicrobiales bacterium</name>
    <dbReference type="NCBI Taxonomy" id="1645740"/>
    <lineage>
        <taxon>Bacteria</taxon>
        <taxon>Pseudomonadati</taxon>
        <taxon>Thermomicrobiota</taxon>
        <taxon>Thermomicrobia</taxon>
        <taxon>Thermomicrobiales</taxon>
        <taxon>environmental samples</taxon>
    </lineage>
</organism>
<dbReference type="AlphaFoldDB" id="A0A6J4UIG8"/>
<reference evidence="1" key="1">
    <citation type="submission" date="2020-02" db="EMBL/GenBank/DDBJ databases">
        <authorList>
            <person name="Meier V. D."/>
        </authorList>
    </citation>
    <scope>NUCLEOTIDE SEQUENCE</scope>
    <source>
        <strain evidence="1">AVDCRST_MAG73</strain>
    </source>
</reference>
<accession>A0A6J4UIG8</accession>
<evidence type="ECO:0000313" key="1">
    <source>
        <dbReference type="EMBL" id="CAA9549716.1"/>
    </source>
</evidence>
<dbReference type="EC" id="2.1.1.-" evidence="1"/>
<keyword evidence="1" id="KW-0830">Ubiquinone</keyword>
<dbReference type="SUPFAM" id="SSF53335">
    <property type="entry name" value="S-adenosyl-L-methionine-dependent methyltransferases"/>
    <property type="match status" value="1"/>
</dbReference>
<sequence>MVSSLALHYLADIATVFARIFGTLAPGGRFVFSVEHPVITSCDRGWQSGPRQAWLVDDYFAEGPRETAWLGGRVVKYHRTVEAYFAALQRAGFVVDRLREAHPRPERFADEAEFARRKRIPLFLVLAGHKPRSAGPD</sequence>
<dbReference type="EMBL" id="CADCWE010000183">
    <property type="protein sequence ID" value="CAA9549716.1"/>
    <property type="molecule type" value="Genomic_DNA"/>
</dbReference>
<protein>
    <submittedName>
        <fullName evidence="1">Ubiquinone/menaquinone biosynthesis methyltransferase UBIE</fullName>
        <ecNumber evidence="1">2.1.1.-</ecNumber>
    </submittedName>
</protein>
<proteinExistence type="predicted"/>
<dbReference type="InterPro" id="IPR029063">
    <property type="entry name" value="SAM-dependent_MTases_sf"/>
</dbReference>